<accession>X0WAF8</accession>
<comment type="caution">
    <text evidence="1">The sequence shown here is derived from an EMBL/GenBank/DDBJ whole genome shotgun (WGS) entry which is preliminary data.</text>
</comment>
<organism evidence="1">
    <name type="scientific">marine sediment metagenome</name>
    <dbReference type="NCBI Taxonomy" id="412755"/>
    <lineage>
        <taxon>unclassified sequences</taxon>
        <taxon>metagenomes</taxon>
        <taxon>ecological metagenomes</taxon>
    </lineage>
</organism>
<gene>
    <name evidence="1" type="ORF">S01H1_46654</name>
</gene>
<proteinExistence type="predicted"/>
<name>X0WAF8_9ZZZZ</name>
<reference evidence="1" key="1">
    <citation type="journal article" date="2014" name="Front. Microbiol.">
        <title>High frequency of phylogenetically diverse reductive dehalogenase-homologous genes in deep subseafloor sedimentary metagenomes.</title>
        <authorList>
            <person name="Kawai M."/>
            <person name="Futagami T."/>
            <person name="Toyoda A."/>
            <person name="Takaki Y."/>
            <person name="Nishi S."/>
            <person name="Hori S."/>
            <person name="Arai W."/>
            <person name="Tsubouchi T."/>
            <person name="Morono Y."/>
            <person name="Uchiyama I."/>
            <person name="Ito T."/>
            <person name="Fujiyama A."/>
            <person name="Inagaki F."/>
            <person name="Takami H."/>
        </authorList>
    </citation>
    <scope>NUCLEOTIDE SEQUENCE</scope>
    <source>
        <strain evidence="1">Expedition CK06-06</strain>
    </source>
</reference>
<protein>
    <submittedName>
        <fullName evidence="1">Uncharacterized protein</fullName>
    </submittedName>
</protein>
<evidence type="ECO:0000313" key="1">
    <source>
        <dbReference type="EMBL" id="GAG09646.1"/>
    </source>
</evidence>
<sequence length="50" mass="5982">MCFFTDRSKEVYYCARCLGKLLIENPNPIYNMSKLQYTWKKTEAPKKESN</sequence>
<dbReference type="AlphaFoldDB" id="X0WAF8"/>
<dbReference type="EMBL" id="BARS01029880">
    <property type="protein sequence ID" value="GAG09646.1"/>
    <property type="molecule type" value="Genomic_DNA"/>
</dbReference>